<dbReference type="SUPFAM" id="SSF53474">
    <property type="entry name" value="alpha/beta-Hydrolases"/>
    <property type="match status" value="1"/>
</dbReference>
<dbReference type="FunFam" id="3.40.50.1820:FF:000065">
    <property type="entry name" value="Phospholipase A1-II 3"/>
    <property type="match status" value="1"/>
</dbReference>
<dbReference type="EC" id="3.1.1.-" evidence="5"/>
<dbReference type="GO" id="GO:0016042">
    <property type="term" value="P:lipid catabolic process"/>
    <property type="evidence" value="ECO:0007669"/>
    <property type="project" value="UniProtKB-UniRule"/>
</dbReference>
<evidence type="ECO:0000256" key="4">
    <source>
        <dbReference type="ARBA" id="ARBA00023098"/>
    </source>
</evidence>
<keyword evidence="2 5" id="KW-0378">Hydrolase</keyword>
<evidence type="ECO:0000256" key="2">
    <source>
        <dbReference type="ARBA" id="ARBA00022801"/>
    </source>
</evidence>
<dbReference type="Gene3D" id="3.40.50.1820">
    <property type="entry name" value="alpha/beta hydrolase"/>
    <property type="match status" value="1"/>
</dbReference>
<dbReference type="Pfam" id="PF01764">
    <property type="entry name" value="Lipase_3"/>
    <property type="match status" value="1"/>
</dbReference>
<dbReference type="InterPro" id="IPR033556">
    <property type="entry name" value="PLA"/>
</dbReference>
<proteinExistence type="inferred from homology"/>
<dbReference type="InterPro" id="IPR002921">
    <property type="entry name" value="Fungal_lipase-type"/>
</dbReference>
<keyword evidence="3 5" id="KW-0442">Lipid degradation</keyword>
<evidence type="ECO:0000259" key="6">
    <source>
        <dbReference type="Pfam" id="PF01764"/>
    </source>
</evidence>
<dbReference type="GO" id="GO:0005737">
    <property type="term" value="C:cytoplasm"/>
    <property type="evidence" value="ECO:0007669"/>
    <property type="project" value="UniProtKB-ARBA"/>
</dbReference>
<dbReference type="PANTHER" id="PTHR31828:SF1">
    <property type="entry name" value="PHOSPHOLIPASE A1-IIGAMMA"/>
    <property type="match status" value="1"/>
</dbReference>
<evidence type="ECO:0000313" key="7">
    <source>
        <dbReference type="EMBL" id="KAL3845409.1"/>
    </source>
</evidence>
<dbReference type="GO" id="GO:0008970">
    <property type="term" value="F:phospholipase A1 activity"/>
    <property type="evidence" value="ECO:0007669"/>
    <property type="project" value="UniProtKB-UniRule"/>
</dbReference>
<gene>
    <name evidence="7" type="ORF">ACJIZ3_002812</name>
</gene>
<keyword evidence="4 5" id="KW-0443">Lipid metabolism</keyword>
<feature type="domain" description="Fungal lipase-type" evidence="6">
    <location>
        <begin position="167"/>
        <end position="325"/>
    </location>
</feature>
<name>A0ABD3U7G0_9LAMI</name>
<organism evidence="7 8">
    <name type="scientific">Penstemon smallii</name>
    <dbReference type="NCBI Taxonomy" id="265156"/>
    <lineage>
        <taxon>Eukaryota</taxon>
        <taxon>Viridiplantae</taxon>
        <taxon>Streptophyta</taxon>
        <taxon>Embryophyta</taxon>
        <taxon>Tracheophyta</taxon>
        <taxon>Spermatophyta</taxon>
        <taxon>Magnoliopsida</taxon>
        <taxon>eudicotyledons</taxon>
        <taxon>Gunneridae</taxon>
        <taxon>Pentapetalae</taxon>
        <taxon>asterids</taxon>
        <taxon>lamiids</taxon>
        <taxon>Lamiales</taxon>
        <taxon>Plantaginaceae</taxon>
        <taxon>Cheloneae</taxon>
        <taxon>Penstemon</taxon>
    </lineage>
</organism>
<comment type="function">
    <text evidence="5">Acylhydrolase that catalyzes the hydrolysis of phospholipids at the sn-1 position.</text>
</comment>
<protein>
    <recommendedName>
        <fullName evidence="5">Phospholipase A1</fullName>
        <ecNumber evidence="5">3.1.1.-</ecNumber>
    </recommendedName>
</protein>
<comment type="similarity">
    <text evidence="1 5">Belongs to the AB hydrolase superfamily. Lipase family.</text>
</comment>
<evidence type="ECO:0000256" key="3">
    <source>
        <dbReference type="ARBA" id="ARBA00022963"/>
    </source>
</evidence>
<dbReference type="CDD" id="cd00519">
    <property type="entry name" value="Lipase_3"/>
    <property type="match status" value="1"/>
</dbReference>
<dbReference type="AlphaFoldDB" id="A0ABD3U7G0"/>
<reference evidence="7 8" key="1">
    <citation type="submission" date="2024-12" db="EMBL/GenBank/DDBJ databases">
        <title>The unique morphological basis and parallel evolutionary history of personate flowers in Penstemon.</title>
        <authorList>
            <person name="Depatie T.H."/>
            <person name="Wessinger C.A."/>
        </authorList>
    </citation>
    <scope>NUCLEOTIDE SEQUENCE [LARGE SCALE GENOMIC DNA]</scope>
    <source>
        <strain evidence="7">WTNN_2</strain>
        <tissue evidence="7">Leaf</tissue>
    </source>
</reference>
<dbReference type="Proteomes" id="UP001634393">
    <property type="component" value="Unassembled WGS sequence"/>
</dbReference>
<accession>A0ABD3U7G0</accession>
<dbReference type="PANTHER" id="PTHR31828">
    <property type="entry name" value="PHOSPHOLIPASE A1-IIGAMMA"/>
    <property type="match status" value="1"/>
</dbReference>
<evidence type="ECO:0000256" key="1">
    <source>
        <dbReference type="ARBA" id="ARBA00010701"/>
    </source>
</evidence>
<keyword evidence="8" id="KW-1185">Reference proteome</keyword>
<dbReference type="InterPro" id="IPR029058">
    <property type="entry name" value="AB_hydrolase_fold"/>
</dbReference>
<evidence type="ECO:0000256" key="5">
    <source>
        <dbReference type="RuleBase" id="RU367093"/>
    </source>
</evidence>
<comment type="caution">
    <text evidence="7">The sequence shown here is derived from an EMBL/GenBank/DDBJ whole genome shotgun (WGS) entry which is preliminary data.</text>
</comment>
<sequence length="425" mass="48410">MVCKQILGKMKNIFKKKNNNNMSITNTNKQEEGDNIAKRWKLLSGENKWEGLLYPLDLDLRRYLIHYGEMAQATYDTFNSEKASKYAGSSKYSKTELFSKVGLDMGNKFKYRVTKYFYATSSTQVPDAFLVVSLSREAWSKESNWIGYVAVATDEGKEALGRRDILVAWRGTSQTLEWINDFEFELVSAPKIFGESDGPKVHFGWYSIYTSDDPKSPYNKTSARNQVVTEVTRLVEEYKNEEISITITGHSLGAAVSTLNAADIVFNKYNIPKDMPNKSCPVTAFMFASPRVGDETFKETLSNLQNLRLLRVRNARDIVPTYPFIGYAEVGEELTIDTEKSEYLKKGNLSSWHNLEGYLHGIAGTQEDGFKLEIDRSVGLVNKHMDGLKDEYCVPVSWWCEKNKGMVQQGDGSWGLIEFRSEDFY</sequence>
<dbReference type="EMBL" id="JBJXBP010000002">
    <property type="protein sequence ID" value="KAL3845409.1"/>
    <property type="molecule type" value="Genomic_DNA"/>
</dbReference>
<evidence type="ECO:0000313" key="8">
    <source>
        <dbReference type="Proteomes" id="UP001634393"/>
    </source>
</evidence>